<dbReference type="SUPFAM" id="SSF51445">
    <property type="entry name" value="(Trans)glycosidases"/>
    <property type="match status" value="1"/>
</dbReference>
<evidence type="ECO:0000256" key="2">
    <source>
        <dbReference type="ARBA" id="ARBA00004191"/>
    </source>
</evidence>
<keyword evidence="21" id="KW-0812">Transmembrane</keyword>
<feature type="compositionally biased region" description="Low complexity" evidence="20">
    <location>
        <begin position="166"/>
        <end position="182"/>
    </location>
</feature>
<dbReference type="PANTHER" id="PTHR16631">
    <property type="entry name" value="GLUCAN 1,3-BETA-GLUCOSIDASE"/>
    <property type="match status" value="1"/>
</dbReference>
<evidence type="ECO:0000256" key="10">
    <source>
        <dbReference type="ARBA" id="ARBA00022801"/>
    </source>
</evidence>
<organism evidence="22 23">
    <name type="scientific">Dactylellina haptotyla (strain CBS 200.50)</name>
    <name type="common">Nematode-trapping fungus</name>
    <name type="synonym">Monacrosporium haptotylum</name>
    <dbReference type="NCBI Taxonomy" id="1284197"/>
    <lineage>
        <taxon>Eukaryota</taxon>
        <taxon>Fungi</taxon>
        <taxon>Dikarya</taxon>
        <taxon>Ascomycota</taxon>
        <taxon>Pezizomycotina</taxon>
        <taxon>Orbiliomycetes</taxon>
        <taxon>Orbiliales</taxon>
        <taxon>Orbiliaceae</taxon>
        <taxon>Dactylellina</taxon>
    </lineage>
</organism>
<dbReference type="Proteomes" id="UP000015100">
    <property type="component" value="Unassembled WGS sequence"/>
</dbReference>
<gene>
    <name evidence="22" type="ORF">H072_8452</name>
</gene>
<dbReference type="Pfam" id="PF00332">
    <property type="entry name" value="Glyco_hydro_17"/>
    <property type="match status" value="1"/>
</dbReference>
<protein>
    <recommendedName>
        <fullName evidence="5">glucan endo-1,3-beta-D-glucosidase</fullName>
        <ecNumber evidence="5">3.2.1.39</ecNumber>
    </recommendedName>
    <alternativeName>
        <fullName evidence="18">Endo-1,3-beta-glucanase btgC</fullName>
    </alternativeName>
    <alternativeName>
        <fullName evidence="17">Laminarinase btgC</fullName>
    </alternativeName>
</protein>
<comment type="catalytic activity">
    <reaction evidence="1">
        <text>Hydrolysis of (1-&gt;3)-beta-D-glucosidic linkages in (1-&gt;3)-beta-D-glucans.</text>
        <dbReference type="EC" id="3.2.1.39"/>
    </reaction>
</comment>
<evidence type="ECO:0000256" key="8">
    <source>
        <dbReference type="ARBA" id="ARBA00022525"/>
    </source>
</evidence>
<dbReference type="InterPro" id="IPR017853">
    <property type="entry name" value="GH"/>
</dbReference>
<feature type="compositionally biased region" description="Polar residues" evidence="20">
    <location>
        <begin position="66"/>
        <end position="94"/>
    </location>
</feature>
<feature type="region of interest" description="Disordered" evidence="20">
    <location>
        <begin position="367"/>
        <end position="396"/>
    </location>
</feature>
<reference evidence="23" key="2">
    <citation type="submission" date="2013-04" db="EMBL/GenBank/DDBJ databases">
        <title>Genomic mechanisms accounting for the adaptation to parasitism in nematode-trapping fungi.</title>
        <authorList>
            <person name="Ahren D.G."/>
        </authorList>
    </citation>
    <scope>NUCLEOTIDE SEQUENCE [LARGE SCALE GENOMIC DNA]</scope>
    <source>
        <strain evidence="23">CBS 200.50</strain>
    </source>
</reference>
<dbReference type="STRING" id="1284197.S8A564"/>
<evidence type="ECO:0000256" key="4">
    <source>
        <dbReference type="ARBA" id="ARBA00008773"/>
    </source>
</evidence>
<evidence type="ECO:0000256" key="9">
    <source>
        <dbReference type="ARBA" id="ARBA00022729"/>
    </source>
</evidence>
<dbReference type="OrthoDB" id="68336at2759"/>
<dbReference type="GO" id="GO:0005576">
    <property type="term" value="C:extracellular region"/>
    <property type="evidence" value="ECO:0007669"/>
    <property type="project" value="TreeGrafter"/>
</dbReference>
<evidence type="ECO:0000256" key="15">
    <source>
        <dbReference type="ARBA" id="ARBA00023326"/>
    </source>
</evidence>
<feature type="region of interest" description="Disordered" evidence="20">
    <location>
        <begin position="295"/>
        <end position="332"/>
    </location>
</feature>
<evidence type="ECO:0000256" key="18">
    <source>
        <dbReference type="ARBA" id="ARBA00043078"/>
    </source>
</evidence>
<evidence type="ECO:0000256" key="5">
    <source>
        <dbReference type="ARBA" id="ARBA00012780"/>
    </source>
</evidence>
<dbReference type="GO" id="GO:0042973">
    <property type="term" value="F:glucan endo-1,3-beta-D-glucosidase activity"/>
    <property type="evidence" value="ECO:0007669"/>
    <property type="project" value="UniProtKB-EC"/>
</dbReference>
<name>S8A564_DACHA</name>
<comment type="caution">
    <text evidence="22">The sequence shown here is derived from an EMBL/GenBank/DDBJ whole genome shotgun (WGS) entry which is preliminary data.</text>
</comment>
<dbReference type="EMBL" id="AQGS01000598">
    <property type="protein sequence ID" value="EPS37924.1"/>
    <property type="molecule type" value="Genomic_DNA"/>
</dbReference>
<dbReference type="GO" id="GO:0009986">
    <property type="term" value="C:cell surface"/>
    <property type="evidence" value="ECO:0007669"/>
    <property type="project" value="TreeGrafter"/>
</dbReference>
<keyword evidence="23" id="KW-1185">Reference proteome</keyword>
<comment type="subcellular location">
    <subcellularLocation>
        <location evidence="3">Cell membrane</location>
        <topology evidence="3">Single-pass type II membrane protein</topology>
    </subcellularLocation>
    <subcellularLocation>
        <location evidence="2">Secreted</location>
        <location evidence="2">Cell wall</location>
    </subcellularLocation>
</comment>
<evidence type="ECO:0000256" key="6">
    <source>
        <dbReference type="ARBA" id="ARBA00022475"/>
    </source>
</evidence>
<evidence type="ECO:0000256" key="7">
    <source>
        <dbReference type="ARBA" id="ARBA00022512"/>
    </source>
</evidence>
<evidence type="ECO:0000256" key="11">
    <source>
        <dbReference type="ARBA" id="ARBA00023136"/>
    </source>
</evidence>
<feature type="compositionally biased region" description="Polar residues" evidence="20">
    <location>
        <begin position="47"/>
        <end position="57"/>
    </location>
</feature>
<evidence type="ECO:0000256" key="19">
    <source>
        <dbReference type="RuleBase" id="RU004335"/>
    </source>
</evidence>
<proteinExistence type="inferred from homology"/>
<dbReference type="InterPro" id="IPR050732">
    <property type="entry name" value="Beta-glucan_modifiers"/>
</dbReference>
<evidence type="ECO:0000256" key="12">
    <source>
        <dbReference type="ARBA" id="ARBA00023180"/>
    </source>
</evidence>
<keyword evidence="6" id="KW-1003">Cell membrane</keyword>
<feature type="compositionally biased region" description="Low complexity" evidence="20">
    <location>
        <begin position="215"/>
        <end position="226"/>
    </location>
</feature>
<evidence type="ECO:0000256" key="14">
    <source>
        <dbReference type="ARBA" id="ARBA00023316"/>
    </source>
</evidence>
<feature type="transmembrane region" description="Helical" evidence="21">
    <location>
        <begin position="342"/>
        <end position="365"/>
    </location>
</feature>
<comment type="similarity">
    <text evidence="4 19">Belongs to the glycosyl hydrolase 17 family.</text>
</comment>
<keyword evidence="15" id="KW-0624">Polysaccharide degradation</keyword>
<keyword evidence="9" id="KW-0732">Signal</keyword>
<dbReference type="InterPro" id="IPR000490">
    <property type="entry name" value="Glyco_hydro_17"/>
</dbReference>
<dbReference type="eggNOG" id="ENOG502QTKT">
    <property type="taxonomic scope" value="Eukaryota"/>
</dbReference>
<dbReference type="Gene3D" id="3.20.20.80">
    <property type="entry name" value="Glycosidases"/>
    <property type="match status" value="1"/>
</dbReference>
<evidence type="ECO:0000256" key="16">
    <source>
        <dbReference type="ARBA" id="ARBA00037649"/>
    </source>
</evidence>
<evidence type="ECO:0000256" key="21">
    <source>
        <dbReference type="SAM" id="Phobius"/>
    </source>
</evidence>
<evidence type="ECO:0000256" key="20">
    <source>
        <dbReference type="SAM" id="MobiDB-lite"/>
    </source>
</evidence>
<evidence type="ECO:0000313" key="22">
    <source>
        <dbReference type="EMBL" id="EPS37924.1"/>
    </source>
</evidence>
<evidence type="ECO:0000256" key="17">
    <source>
        <dbReference type="ARBA" id="ARBA00042373"/>
    </source>
</evidence>
<sequence length="701" mass="76094">MSGPHNQPLTAGPYSNPAFASHTGMNYNTPSHTGMQYDPPSQHGFDSYNQGGESTAQPVYGRTPLRHNNQGYSQTGYEQQSQNRSPTSTRTPTEASWDGASRQGLGTSPTSSYGYNRPFPRNEISPSRPRGIPADDNISYVSYGHSQQHQQQSRALLTEESGYDYQDQQQPPQPQMRQIPRQYASQDSLHPNRPPPASLHSRPPSTVGDRQHGIASNNSNRASSVNLGIYSDGPYQRYSTQWNPETSGLSSGNLSLQDMRRSSQDSEDEEMTRGKRTVPLTASLGGVFGKKEVGSTTSGLGAESGLLTGPQSRGIGGGGGGGGGGDSDWLQSQKKASKKTKWLIAAVVLVVLLLAAGGTAAGVILSKKKGGSSGGGGSATSSVDPKEDAPDAPLVNSGTESVKALLNNPNLHKSFYGMDYTPLNAIYPECLKWPATQNNITKDIAVISQMTSRLRLYGNDCNQTEMVIEAINVLNVDLKVWLGVYIDNNATTNTRQLEQMYNILDKYGQDPFLGVVLGNEALFRQEITESALIQLIGEVRTNFTSLGYKINITTSDLGSAWTYNLAQAVDTLMANVHPFFAGVTVDDAPGWTWQFTDNNDAAIARQTTRNPNVIVSEVGWPSGGGTYLGSVAGISELNQFVEQYVCEANKNGTEYYWFVPFDEPWKEKFNTPGKEWETRWGLMDVNRNLKPGVTIPDCPAS</sequence>
<feature type="compositionally biased region" description="Polar residues" evidence="20">
    <location>
        <begin position="237"/>
        <end position="256"/>
    </location>
</feature>
<evidence type="ECO:0000256" key="13">
    <source>
        <dbReference type="ARBA" id="ARBA00023277"/>
    </source>
</evidence>
<dbReference type="GO" id="GO:0009277">
    <property type="term" value="C:fungal-type cell wall"/>
    <property type="evidence" value="ECO:0007669"/>
    <property type="project" value="TreeGrafter"/>
</dbReference>
<dbReference type="OMA" id="QDMRRSS"/>
<comment type="function">
    <text evidence="16">Glucanases play a role in cell expansion during growth, in cell-cell fusion during mating, and in spore release during sporulation. This enzyme may be involved in beta-glucan degradation. Active on laminarin and lichenan.</text>
</comment>
<feature type="compositionally biased region" description="Gly residues" evidence="20">
    <location>
        <begin position="314"/>
        <end position="326"/>
    </location>
</feature>
<keyword evidence="11 21" id="KW-0472">Membrane</keyword>
<dbReference type="HOGENOM" id="CLU_011476_0_1_1"/>
<feature type="compositionally biased region" description="Polar residues" evidence="20">
    <location>
        <begin position="104"/>
        <end position="114"/>
    </location>
</feature>
<keyword evidence="12" id="KW-0325">Glycoprotein</keyword>
<reference evidence="22 23" key="1">
    <citation type="journal article" date="2013" name="PLoS Genet.">
        <title>Genomic mechanisms accounting for the adaptation to parasitism in nematode-trapping fungi.</title>
        <authorList>
            <person name="Meerupati T."/>
            <person name="Andersson K.M."/>
            <person name="Friman E."/>
            <person name="Kumar D."/>
            <person name="Tunlid A."/>
            <person name="Ahren D."/>
        </authorList>
    </citation>
    <scope>NUCLEOTIDE SEQUENCE [LARGE SCALE GENOMIC DNA]</scope>
    <source>
        <strain evidence="22 23">CBS 200.50</strain>
    </source>
</reference>
<dbReference type="EC" id="3.2.1.39" evidence="5"/>
<feature type="region of interest" description="Disordered" evidence="20">
    <location>
        <begin position="1"/>
        <end position="139"/>
    </location>
</feature>
<keyword evidence="13" id="KW-0119">Carbohydrate metabolism</keyword>
<keyword evidence="8" id="KW-0964">Secreted</keyword>
<evidence type="ECO:0000313" key="23">
    <source>
        <dbReference type="Proteomes" id="UP000015100"/>
    </source>
</evidence>
<feature type="compositionally biased region" description="Polar residues" evidence="20">
    <location>
        <begin position="23"/>
        <end position="34"/>
    </location>
</feature>
<feature type="region of interest" description="Disordered" evidence="20">
    <location>
        <begin position="163"/>
        <end position="280"/>
    </location>
</feature>
<dbReference type="GO" id="GO:0000272">
    <property type="term" value="P:polysaccharide catabolic process"/>
    <property type="evidence" value="ECO:0007669"/>
    <property type="project" value="UniProtKB-KW"/>
</dbReference>
<dbReference type="AlphaFoldDB" id="S8A564"/>
<keyword evidence="10" id="KW-0378">Hydrolase</keyword>
<keyword evidence="21" id="KW-1133">Transmembrane helix</keyword>
<dbReference type="GO" id="GO:0071555">
    <property type="term" value="P:cell wall organization"/>
    <property type="evidence" value="ECO:0007669"/>
    <property type="project" value="UniProtKB-KW"/>
</dbReference>
<accession>S8A564</accession>
<dbReference type="GO" id="GO:0005886">
    <property type="term" value="C:plasma membrane"/>
    <property type="evidence" value="ECO:0007669"/>
    <property type="project" value="UniProtKB-SubCell"/>
</dbReference>
<keyword evidence="14" id="KW-0961">Cell wall biogenesis/degradation</keyword>
<keyword evidence="7" id="KW-0134">Cell wall</keyword>
<evidence type="ECO:0000256" key="1">
    <source>
        <dbReference type="ARBA" id="ARBA00000382"/>
    </source>
</evidence>
<dbReference type="PANTHER" id="PTHR16631:SF17">
    <property type="entry name" value="GLUCAN ENDO-1,3-BETA-GLUCOSIDASE BTGC"/>
    <property type="match status" value="1"/>
</dbReference>
<evidence type="ECO:0000256" key="3">
    <source>
        <dbReference type="ARBA" id="ARBA00004401"/>
    </source>
</evidence>